<feature type="non-terminal residue" evidence="1">
    <location>
        <position position="1"/>
    </location>
</feature>
<accession>X1IHM8</accession>
<protein>
    <submittedName>
        <fullName evidence="1">Uncharacterized protein</fullName>
    </submittedName>
</protein>
<reference evidence="1" key="1">
    <citation type="journal article" date="2014" name="Front. Microbiol.">
        <title>High frequency of phylogenetically diverse reductive dehalogenase-homologous genes in deep subseafloor sedimentary metagenomes.</title>
        <authorList>
            <person name="Kawai M."/>
            <person name="Futagami T."/>
            <person name="Toyoda A."/>
            <person name="Takaki Y."/>
            <person name="Nishi S."/>
            <person name="Hori S."/>
            <person name="Arai W."/>
            <person name="Tsubouchi T."/>
            <person name="Morono Y."/>
            <person name="Uchiyama I."/>
            <person name="Ito T."/>
            <person name="Fujiyama A."/>
            <person name="Inagaki F."/>
            <person name="Takami H."/>
        </authorList>
    </citation>
    <scope>NUCLEOTIDE SEQUENCE</scope>
    <source>
        <strain evidence="1">Expedition CK06-06</strain>
    </source>
</reference>
<feature type="non-terminal residue" evidence="1">
    <location>
        <position position="229"/>
    </location>
</feature>
<dbReference type="EMBL" id="BARU01040769">
    <property type="protein sequence ID" value="GAH81217.1"/>
    <property type="molecule type" value="Genomic_DNA"/>
</dbReference>
<gene>
    <name evidence="1" type="ORF">S03H2_62976</name>
</gene>
<dbReference type="AlphaFoldDB" id="X1IHM8"/>
<evidence type="ECO:0000313" key="1">
    <source>
        <dbReference type="EMBL" id="GAH81217.1"/>
    </source>
</evidence>
<organism evidence="1">
    <name type="scientific">marine sediment metagenome</name>
    <dbReference type="NCBI Taxonomy" id="412755"/>
    <lineage>
        <taxon>unclassified sequences</taxon>
        <taxon>metagenomes</taxon>
        <taxon>ecological metagenomes</taxon>
    </lineage>
</organism>
<name>X1IHM8_9ZZZZ</name>
<comment type="caution">
    <text evidence="1">The sequence shown here is derived from an EMBL/GenBank/DDBJ whole genome shotgun (WGS) entry which is preliminary data.</text>
</comment>
<proteinExistence type="predicted"/>
<sequence length="229" mass="26246">VLFFILILIGPAGADVPVRQEQFIYSVMAFNGKDYSGTFCGENSDAIYLIADQDNFITARKTLVYYWPITGDWKTDTSALNYPFEGTLELTDKTGESRIINPERYTYYNVQGEYELNWEVATGDEAEKAWQHYQGLIDEYWQATSQYQQAKTAFDFMMNELTKKITEMRNSGTDVTELVETLKTLRSPKPPQPPDDYIVPPSPVQSAFILNLPHGEYNICFFNEDNAVM</sequence>